<dbReference type="PANTHER" id="PTHR22916">
    <property type="entry name" value="GLYCOSYLTRANSFERASE"/>
    <property type="match status" value="1"/>
</dbReference>
<feature type="domain" description="Glycosyltransferase 2-like" evidence="1">
    <location>
        <begin position="14"/>
        <end position="175"/>
    </location>
</feature>
<dbReference type="EMBL" id="JAGIOL010000001">
    <property type="protein sequence ID" value="MBP2437565.1"/>
    <property type="molecule type" value="Genomic_DNA"/>
</dbReference>
<dbReference type="SUPFAM" id="SSF53448">
    <property type="entry name" value="Nucleotide-diphospho-sugar transferases"/>
    <property type="match status" value="1"/>
</dbReference>
<dbReference type="PANTHER" id="PTHR22916:SF3">
    <property type="entry name" value="UDP-GLCNAC:BETAGAL BETA-1,3-N-ACETYLGLUCOSAMINYLTRANSFERASE-LIKE PROTEIN 1"/>
    <property type="match status" value="1"/>
</dbReference>
<evidence type="ECO:0000259" key="1">
    <source>
        <dbReference type="Pfam" id="PF00535"/>
    </source>
</evidence>
<dbReference type="RefSeq" id="WP_165133658.1">
    <property type="nucleotide sequence ID" value="NZ_CP049253.1"/>
</dbReference>
<reference evidence="2 3" key="1">
    <citation type="submission" date="2021-03" db="EMBL/GenBank/DDBJ databases">
        <title>Sequencing the genomes of 1000 actinobacteria strains.</title>
        <authorList>
            <person name="Klenk H.-P."/>
        </authorList>
    </citation>
    <scope>NUCLEOTIDE SEQUENCE [LARGE SCALE GENOMIC DNA]</scope>
    <source>
        <strain evidence="2 3">DSM 24221</strain>
    </source>
</reference>
<dbReference type="CDD" id="cd00761">
    <property type="entry name" value="Glyco_tranf_GTA_type"/>
    <property type="match status" value="1"/>
</dbReference>
<organism evidence="2 3">
    <name type="scientific">Microbacterium amylolyticum</name>
    <dbReference type="NCBI Taxonomy" id="936337"/>
    <lineage>
        <taxon>Bacteria</taxon>
        <taxon>Bacillati</taxon>
        <taxon>Actinomycetota</taxon>
        <taxon>Actinomycetes</taxon>
        <taxon>Micrococcales</taxon>
        <taxon>Microbacteriaceae</taxon>
        <taxon>Microbacterium</taxon>
    </lineage>
</organism>
<name>A0ABS4ZKU3_9MICO</name>
<proteinExistence type="predicted"/>
<dbReference type="Proteomes" id="UP001519362">
    <property type="component" value="Unassembled WGS sequence"/>
</dbReference>
<accession>A0ABS4ZKU3</accession>
<gene>
    <name evidence="2" type="ORF">JOF34_002151</name>
</gene>
<dbReference type="InterPro" id="IPR029044">
    <property type="entry name" value="Nucleotide-diphossugar_trans"/>
</dbReference>
<protein>
    <recommendedName>
        <fullName evidence="1">Glycosyltransferase 2-like domain-containing protein</fullName>
    </recommendedName>
</protein>
<sequence>MSDVSLTGALPLLSVVIPTHNVRPWMRQTFDSILSQRGDDMEVIVVDDRSTDGTREFAEQYALDDPRVSVISAASPGGGSARNAGAQRARGRYLIFADGDDLIPDGAYTALVESLERSDSDMAVGDYIKFRAIDTWRPTATMAAFSRPATGVTLRDEPTLLQSRPCWNRAFRRDFWKREGIEFPDVLRSNDIVPMVRALSAAESIDIIEDCVYVYRERPGIGSMTAKAGSATSLLSYLDQESECARMIARIGDEQLSRTYAYLVYDRDGWVAVQRYLLAWDGPSENDDVVAEAMTILIGLAPQAPARVTPLRRLALELVARGEFAAAHVVARVHGGDIQVASDHDRERIIDAWRQLMAVIPDMRPLAGREHHMLVERLARRLALPCPFELAQERRALLAEATEVLGERVRLFAADSWSEPADDEETIALRERVSGRIDAVRGGGLVVIEGTSALGEGEVRPALFDGEGSLIHASAQIIEPQSVTWSAGADGRSNWTAAFSSRSLPMHRPLTPLLVGPNEQALVVTAVPGGPLLPEYTSRDTFLYDVSERVVVIRRRRHWLPRAFRRALWIARDRLRGILRR</sequence>
<keyword evidence="3" id="KW-1185">Reference proteome</keyword>
<comment type="caution">
    <text evidence="2">The sequence shown here is derived from an EMBL/GenBank/DDBJ whole genome shotgun (WGS) entry which is preliminary data.</text>
</comment>
<dbReference type="InterPro" id="IPR001173">
    <property type="entry name" value="Glyco_trans_2-like"/>
</dbReference>
<dbReference type="Gene3D" id="3.90.550.10">
    <property type="entry name" value="Spore Coat Polysaccharide Biosynthesis Protein SpsA, Chain A"/>
    <property type="match status" value="1"/>
</dbReference>
<evidence type="ECO:0000313" key="2">
    <source>
        <dbReference type="EMBL" id="MBP2437565.1"/>
    </source>
</evidence>
<dbReference type="Pfam" id="PF00535">
    <property type="entry name" value="Glycos_transf_2"/>
    <property type="match status" value="1"/>
</dbReference>
<evidence type="ECO:0000313" key="3">
    <source>
        <dbReference type="Proteomes" id="UP001519362"/>
    </source>
</evidence>